<dbReference type="KEGG" id="mrr:Moror_3897"/>
<dbReference type="Proteomes" id="UP000017559">
    <property type="component" value="Unassembled WGS sequence"/>
</dbReference>
<evidence type="ECO:0000313" key="2">
    <source>
        <dbReference type="Proteomes" id="UP000017559"/>
    </source>
</evidence>
<accession>V2XS03</accession>
<gene>
    <name evidence="1" type="ORF">Moror_3897</name>
</gene>
<sequence length="117" mass="13348">MRVSLDIKIKQWKRHWKNTILCFPDKVKQFKEEVKRERKITPDDYDRSTFNCGPQVKILVFNPGSSNRSTGLGVDPGIRRGLQVLSTGTRIQEADTPGSAHTRCPSPLRASPYIFSF</sequence>
<dbReference type="HOGENOM" id="CLU_2085403_0_0_1"/>
<evidence type="ECO:0000313" key="1">
    <source>
        <dbReference type="EMBL" id="ESK95325.1"/>
    </source>
</evidence>
<organism evidence="1 2">
    <name type="scientific">Moniliophthora roreri (strain MCA 2997)</name>
    <name type="common">Cocoa frosty pod rot fungus</name>
    <name type="synonym">Crinipellis roreri</name>
    <dbReference type="NCBI Taxonomy" id="1381753"/>
    <lineage>
        <taxon>Eukaryota</taxon>
        <taxon>Fungi</taxon>
        <taxon>Dikarya</taxon>
        <taxon>Basidiomycota</taxon>
        <taxon>Agaricomycotina</taxon>
        <taxon>Agaricomycetes</taxon>
        <taxon>Agaricomycetidae</taxon>
        <taxon>Agaricales</taxon>
        <taxon>Marasmiineae</taxon>
        <taxon>Marasmiaceae</taxon>
        <taxon>Moniliophthora</taxon>
    </lineage>
</organism>
<dbReference type="AlphaFoldDB" id="V2XS03"/>
<name>V2XS03_MONRO</name>
<reference evidence="1 2" key="1">
    <citation type="journal article" date="2014" name="BMC Genomics">
        <title>Genome and secretome analysis of the hemibiotrophic fungal pathogen, Moniliophthora roreri, which causes frosty pod rot disease of cacao: mechanisms of the biotrophic and necrotrophic phases.</title>
        <authorList>
            <person name="Meinhardt L.W."/>
            <person name="Costa G.G.L."/>
            <person name="Thomazella D.P.T."/>
            <person name="Teixeira P.J.P.L."/>
            <person name="Carazzolle M.F."/>
            <person name="Schuster S.C."/>
            <person name="Carlson J.E."/>
            <person name="Guiltinan M.J."/>
            <person name="Mieczkowski P."/>
            <person name="Farmer A."/>
            <person name="Ramaraj T."/>
            <person name="Crozier J."/>
            <person name="Davis R.E."/>
            <person name="Shao J."/>
            <person name="Melnick R.L."/>
            <person name="Pereira G.A.G."/>
            <person name="Bailey B.A."/>
        </authorList>
    </citation>
    <scope>NUCLEOTIDE SEQUENCE [LARGE SCALE GENOMIC DNA]</scope>
    <source>
        <strain evidence="1 2">MCA 2997</strain>
    </source>
</reference>
<keyword evidence="2" id="KW-1185">Reference proteome</keyword>
<dbReference type="EMBL" id="AWSO01000088">
    <property type="protein sequence ID" value="ESK95325.1"/>
    <property type="molecule type" value="Genomic_DNA"/>
</dbReference>
<proteinExistence type="predicted"/>
<comment type="caution">
    <text evidence="1">The sequence shown here is derived from an EMBL/GenBank/DDBJ whole genome shotgun (WGS) entry which is preliminary data.</text>
</comment>
<protein>
    <submittedName>
        <fullName evidence="1">Uncharacterized protein</fullName>
    </submittedName>
</protein>